<evidence type="ECO:0000259" key="1">
    <source>
        <dbReference type="Pfam" id="PF12146"/>
    </source>
</evidence>
<evidence type="ECO:0000313" key="3">
    <source>
        <dbReference type="Proteomes" id="UP000186465"/>
    </source>
</evidence>
<dbReference type="InterPro" id="IPR022742">
    <property type="entry name" value="Hydrolase_4"/>
</dbReference>
<proteinExistence type="predicted"/>
<name>A0A1Q5PMC4_9ACTO</name>
<dbReference type="AlphaFoldDB" id="A0A1Q5PMC4"/>
<dbReference type="SUPFAM" id="SSF53474">
    <property type="entry name" value="alpha/beta-Hydrolases"/>
    <property type="match status" value="1"/>
</dbReference>
<dbReference type="Gene3D" id="3.40.50.1820">
    <property type="entry name" value="alpha/beta hydrolase"/>
    <property type="match status" value="1"/>
</dbReference>
<dbReference type="OrthoDB" id="9801217at2"/>
<reference evidence="3" key="1">
    <citation type="submission" date="2016-11" db="EMBL/GenBank/DDBJ databases">
        <title>Actinomyces gypaetusis sp. nov. isolated from Gypaetus barbatus in Qinghai Tibet Plateau China.</title>
        <authorList>
            <person name="Meng X."/>
        </authorList>
    </citation>
    <scope>NUCLEOTIDE SEQUENCE [LARGE SCALE GENOMIC DNA]</scope>
    <source>
        <strain evidence="3">DSM 15383</strain>
    </source>
</reference>
<evidence type="ECO:0000313" key="2">
    <source>
        <dbReference type="EMBL" id="OKL48686.1"/>
    </source>
</evidence>
<dbReference type="STRING" id="156892.BM477_05680"/>
<dbReference type="EMBL" id="MPDM01000005">
    <property type="protein sequence ID" value="OKL48686.1"/>
    <property type="molecule type" value="Genomic_DNA"/>
</dbReference>
<dbReference type="Proteomes" id="UP000186465">
    <property type="component" value="Unassembled WGS sequence"/>
</dbReference>
<feature type="domain" description="Serine aminopeptidase S33" evidence="1">
    <location>
        <begin position="62"/>
        <end position="194"/>
    </location>
</feature>
<keyword evidence="3" id="KW-1185">Reference proteome</keyword>
<sequence length="375" mass="41801">MNESPAPALNEWAPDILGAGFEAKQIQLHDDDEGEVVCTLVRHQPEADPQQIEGTPARAQFSVLYIHGWNDYFFQKELARQWSRIGARFYAIDLRKYGRSWLDHQTFGYVDTLETYDEDMHAALQAIKAEDEAETGALRPLVLSGHSTGGLTATLWADRHPGALAGLVLNAPWLELSSFTAIRNASHPVIERIAAVSPYRPLTLSSGPNFYGMSLSGWLPEDGELPLELEDYPDDPSVVGWGTNPKWKNPAGQQTPAGWFNAVLYGHDRVAEGLDITCPILMEISVESSSGDKWDPIMRRQDTVLDVEALAQRAVNLGRNVNIQRFEAKHDVALSDPEVRREIWMGLFRWAHAYLRAEDGSSLCAEIPQTITLCP</sequence>
<gene>
    <name evidence="2" type="ORF">BM477_05680</name>
</gene>
<dbReference type="InterPro" id="IPR051044">
    <property type="entry name" value="MAG_DAG_Lipase"/>
</dbReference>
<accession>A0A1Q5PMC4</accession>
<protein>
    <recommendedName>
        <fullName evidence="1">Serine aminopeptidase S33 domain-containing protein</fullName>
    </recommendedName>
</protein>
<dbReference type="PANTHER" id="PTHR11614">
    <property type="entry name" value="PHOSPHOLIPASE-RELATED"/>
    <property type="match status" value="1"/>
</dbReference>
<dbReference type="RefSeq" id="WP_075361715.1">
    <property type="nucleotide sequence ID" value="NZ_MPDM01000005.1"/>
</dbReference>
<dbReference type="Pfam" id="PF12146">
    <property type="entry name" value="Hydrolase_4"/>
    <property type="match status" value="1"/>
</dbReference>
<comment type="caution">
    <text evidence="2">The sequence shown here is derived from an EMBL/GenBank/DDBJ whole genome shotgun (WGS) entry which is preliminary data.</text>
</comment>
<dbReference type="InterPro" id="IPR029058">
    <property type="entry name" value="AB_hydrolase_fold"/>
</dbReference>
<organism evidence="2 3">
    <name type="scientific">Boudabousia marimammalium</name>
    <dbReference type="NCBI Taxonomy" id="156892"/>
    <lineage>
        <taxon>Bacteria</taxon>
        <taxon>Bacillati</taxon>
        <taxon>Actinomycetota</taxon>
        <taxon>Actinomycetes</taxon>
        <taxon>Actinomycetales</taxon>
        <taxon>Actinomycetaceae</taxon>
        <taxon>Boudabousia</taxon>
    </lineage>
</organism>